<dbReference type="AlphaFoldDB" id="F8Q0T7"/>
<dbReference type="PANTHER" id="PTHR33096:SF1">
    <property type="entry name" value="CXC1-LIKE CYSTEINE CLUSTER ASSOCIATED WITH KDZ TRANSPOSASES DOMAIN-CONTAINING PROTEIN"/>
    <property type="match status" value="1"/>
</dbReference>
<dbReference type="OMA" id="ASHEAWC"/>
<evidence type="ECO:0000313" key="1">
    <source>
        <dbReference type="EMBL" id="EGN97916.1"/>
    </source>
</evidence>
<keyword evidence="2" id="KW-1185">Reference proteome</keyword>
<dbReference type="STRING" id="936435.F8Q0T7"/>
<name>F8Q0T7_SERL3</name>
<gene>
    <name evidence="1" type="ORF">SERLA73DRAFT_109190</name>
</gene>
<proteinExistence type="predicted"/>
<dbReference type="InParanoid" id="F8Q0T7"/>
<dbReference type="OrthoDB" id="2505969at2759"/>
<dbReference type="Pfam" id="PF18758">
    <property type="entry name" value="KDZ"/>
    <property type="match status" value="1"/>
</dbReference>
<evidence type="ECO:0000313" key="2">
    <source>
        <dbReference type="Proteomes" id="UP000008063"/>
    </source>
</evidence>
<dbReference type="HOGENOM" id="CLU_013084_3_3_1"/>
<dbReference type="InterPro" id="IPR040521">
    <property type="entry name" value="KDZ"/>
</dbReference>
<dbReference type="EMBL" id="GL945481">
    <property type="protein sequence ID" value="EGN97916.1"/>
    <property type="molecule type" value="Genomic_DNA"/>
</dbReference>
<dbReference type="Proteomes" id="UP000008063">
    <property type="component" value="Unassembled WGS sequence"/>
</dbReference>
<sequence length="312" mass="35674">MPNHTTASSDGLQNSECLSLKDVELVDMFVRQRASLFPQPSHQFPNETLIYHGYLGCSSLYPTVAISLRTLAAYRQIHRTCPRLSVQAQCKALCHLHDIPYRPYLDAQFSAAYDVYLEIVYRVDALMKVELQQDSPHWRLKNSCPACFYKLKDEPSLGIEWLVSIDGNNSLKRWKSSTYGLLSRSDSRKPRTDYWVDKEAVDRYKDQVKSKSKSDEYADDWVDVALHEEESFTCVDCWRNAGPEQRKKMFSIFEESGIFIASCRHHFILLACDMIQSGELAKYPLAIVDRLLSVYGRNGGCAYDIGCAFSST</sequence>
<organism evidence="2">
    <name type="scientific">Serpula lacrymans var. lacrymans (strain S7.3)</name>
    <name type="common">Dry rot fungus</name>
    <dbReference type="NCBI Taxonomy" id="936435"/>
    <lineage>
        <taxon>Eukaryota</taxon>
        <taxon>Fungi</taxon>
        <taxon>Dikarya</taxon>
        <taxon>Basidiomycota</taxon>
        <taxon>Agaricomycotina</taxon>
        <taxon>Agaricomycetes</taxon>
        <taxon>Agaricomycetidae</taxon>
        <taxon>Boletales</taxon>
        <taxon>Coniophorineae</taxon>
        <taxon>Serpulaceae</taxon>
        <taxon>Serpula</taxon>
    </lineage>
</organism>
<accession>F8Q0T7</accession>
<reference evidence="2" key="1">
    <citation type="journal article" date="2011" name="Science">
        <title>The plant cell wall-decomposing machinery underlies the functional diversity of forest fungi.</title>
        <authorList>
            <person name="Eastwood D.C."/>
            <person name="Floudas D."/>
            <person name="Binder M."/>
            <person name="Majcherczyk A."/>
            <person name="Schneider P."/>
            <person name="Aerts A."/>
            <person name="Asiegbu F.O."/>
            <person name="Baker S.E."/>
            <person name="Barry K."/>
            <person name="Bendiksby M."/>
            <person name="Blumentritt M."/>
            <person name="Coutinho P.M."/>
            <person name="Cullen D."/>
            <person name="de Vries R.P."/>
            <person name="Gathman A."/>
            <person name="Goodell B."/>
            <person name="Henrissat B."/>
            <person name="Ihrmark K."/>
            <person name="Kauserud H."/>
            <person name="Kohler A."/>
            <person name="LaButti K."/>
            <person name="Lapidus A."/>
            <person name="Lavin J.L."/>
            <person name="Lee Y.-H."/>
            <person name="Lindquist E."/>
            <person name="Lilly W."/>
            <person name="Lucas S."/>
            <person name="Morin E."/>
            <person name="Murat C."/>
            <person name="Oguiza J.A."/>
            <person name="Park J."/>
            <person name="Pisabarro A.G."/>
            <person name="Riley R."/>
            <person name="Rosling A."/>
            <person name="Salamov A."/>
            <person name="Schmidt O."/>
            <person name="Schmutz J."/>
            <person name="Skrede I."/>
            <person name="Stenlid J."/>
            <person name="Wiebenga A."/>
            <person name="Xie X."/>
            <person name="Kuees U."/>
            <person name="Hibbett D.S."/>
            <person name="Hoffmeister D."/>
            <person name="Hoegberg N."/>
            <person name="Martin F."/>
            <person name="Grigoriev I.V."/>
            <person name="Watkinson S.C."/>
        </authorList>
    </citation>
    <scope>NUCLEOTIDE SEQUENCE [LARGE SCALE GENOMIC DNA]</scope>
    <source>
        <strain evidence="2">strain S7.3</strain>
    </source>
</reference>
<dbReference type="PANTHER" id="PTHR33096">
    <property type="entry name" value="CXC2 DOMAIN-CONTAINING PROTEIN"/>
    <property type="match status" value="1"/>
</dbReference>
<evidence type="ECO:0008006" key="3">
    <source>
        <dbReference type="Google" id="ProtNLM"/>
    </source>
</evidence>
<protein>
    <recommendedName>
        <fullName evidence="3">CxC1-like cysteine cluster associated with KDZ transposases domain-containing protein</fullName>
    </recommendedName>
</protein>